<evidence type="ECO:0000313" key="2">
    <source>
        <dbReference type="EMBL" id="MFC3303354.1"/>
    </source>
</evidence>
<organism evidence="2 3">
    <name type="scientific">Parvularcula lutaonensis</name>
    <dbReference type="NCBI Taxonomy" id="491923"/>
    <lineage>
        <taxon>Bacteria</taxon>
        <taxon>Pseudomonadati</taxon>
        <taxon>Pseudomonadota</taxon>
        <taxon>Alphaproteobacteria</taxon>
        <taxon>Parvularculales</taxon>
        <taxon>Parvularculaceae</taxon>
        <taxon>Parvularcula</taxon>
    </lineage>
</organism>
<evidence type="ECO:0000256" key="1">
    <source>
        <dbReference type="SAM" id="MobiDB-lite"/>
    </source>
</evidence>
<feature type="region of interest" description="Disordered" evidence="1">
    <location>
        <begin position="28"/>
        <end position="47"/>
    </location>
</feature>
<dbReference type="Proteomes" id="UP001595607">
    <property type="component" value="Unassembled WGS sequence"/>
</dbReference>
<name>A0ABV7MD07_9PROT</name>
<accession>A0ABV7MD07</accession>
<dbReference type="EMBL" id="JBHRVA010000003">
    <property type="protein sequence ID" value="MFC3303354.1"/>
    <property type="molecule type" value="Genomic_DNA"/>
</dbReference>
<feature type="region of interest" description="Disordered" evidence="1">
    <location>
        <begin position="1"/>
        <end position="22"/>
    </location>
</feature>
<feature type="region of interest" description="Disordered" evidence="1">
    <location>
        <begin position="138"/>
        <end position="159"/>
    </location>
</feature>
<feature type="compositionally biased region" description="Polar residues" evidence="1">
    <location>
        <begin position="1"/>
        <end position="13"/>
    </location>
</feature>
<comment type="caution">
    <text evidence="2">The sequence shown here is derived from an EMBL/GenBank/DDBJ whole genome shotgun (WGS) entry which is preliminary data.</text>
</comment>
<proteinExistence type="predicted"/>
<evidence type="ECO:0008006" key="4">
    <source>
        <dbReference type="Google" id="ProtNLM"/>
    </source>
</evidence>
<protein>
    <recommendedName>
        <fullName evidence="4">DUF883 domain-containing protein</fullName>
    </recommendedName>
</protein>
<reference evidence="3" key="1">
    <citation type="journal article" date="2019" name="Int. J. Syst. Evol. Microbiol.">
        <title>The Global Catalogue of Microorganisms (GCM) 10K type strain sequencing project: providing services to taxonomists for standard genome sequencing and annotation.</title>
        <authorList>
            <consortium name="The Broad Institute Genomics Platform"/>
            <consortium name="The Broad Institute Genome Sequencing Center for Infectious Disease"/>
            <person name="Wu L."/>
            <person name="Ma J."/>
        </authorList>
    </citation>
    <scope>NUCLEOTIDE SEQUENCE [LARGE SCALE GENOMIC DNA]</scope>
    <source>
        <strain evidence="3">KCTC 22245</strain>
    </source>
</reference>
<evidence type="ECO:0000313" key="3">
    <source>
        <dbReference type="Proteomes" id="UP001595607"/>
    </source>
</evidence>
<sequence>MANLDQGTGTGANVGQEPDWKIKEENVRAQAKQTARRAKSLASTATAAKIDEHKSQLSTTIKNVAAGLEKGTDELDRSDLTRITEKAAEQLKKLASEVERRDGETMLSSLADQARKRPVASIAGGVLLGLALSRALKATPQTAASDGEDRTAYTTYNAE</sequence>
<dbReference type="RefSeq" id="WP_189575835.1">
    <property type="nucleotide sequence ID" value="NZ_BMXU01000002.1"/>
</dbReference>
<gene>
    <name evidence="2" type="ORF">ACFONP_11495</name>
</gene>
<keyword evidence="3" id="KW-1185">Reference proteome</keyword>